<dbReference type="PANTHER" id="PTHR13932">
    <property type="entry name" value="COPROPORPHYRINIGEN III OXIDASE"/>
    <property type="match status" value="1"/>
</dbReference>
<dbReference type="SFLD" id="SFLDG01065">
    <property type="entry name" value="anaerobic_coproporphyrinogen-I"/>
    <property type="match status" value="1"/>
</dbReference>
<feature type="non-terminal residue" evidence="9">
    <location>
        <position position="1"/>
    </location>
</feature>
<dbReference type="AlphaFoldDB" id="A0A381ZBZ9"/>
<dbReference type="CDD" id="cd01335">
    <property type="entry name" value="Radical_SAM"/>
    <property type="match status" value="1"/>
</dbReference>
<dbReference type="Gene3D" id="3.20.20.70">
    <property type="entry name" value="Aldolase class I"/>
    <property type="match status" value="1"/>
</dbReference>
<evidence type="ECO:0000256" key="7">
    <source>
        <dbReference type="ARBA" id="ARBA00023186"/>
    </source>
</evidence>
<feature type="domain" description="Radical SAM core" evidence="8">
    <location>
        <begin position="1"/>
        <end position="230"/>
    </location>
</feature>
<name>A0A381ZBZ9_9ZZZZ</name>
<dbReference type="PROSITE" id="PS51918">
    <property type="entry name" value="RADICAL_SAM"/>
    <property type="match status" value="1"/>
</dbReference>
<dbReference type="InterPro" id="IPR058240">
    <property type="entry name" value="rSAM_sf"/>
</dbReference>
<dbReference type="SMART" id="SM00729">
    <property type="entry name" value="Elp3"/>
    <property type="match status" value="1"/>
</dbReference>
<evidence type="ECO:0000256" key="5">
    <source>
        <dbReference type="ARBA" id="ARBA00023004"/>
    </source>
</evidence>
<dbReference type="InterPro" id="IPR034505">
    <property type="entry name" value="Coproporphyrinogen-III_oxidase"/>
</dbReference>
<protein>
    <recommendedName>
        <fullName evidence="8">Radical SAM core domain-containing protein</fullName>
    </recommendedName>
</protein>
<sequence>VIRAGIYIHIPFCTVRCMYCDFYTTTYEKNSIPKFVNAIVLEIEQCEVDVSNWIIDTIFFGGGTPSLLDSKSIETIIKALQKKYNLSNIQECTIESNPGQLTANGLKAIRDLGINRISIGVQSLEPDLLKFLTRNHSVNDVYKTYKLVRKAGFDNVNIDMLYSIPGQTPEMLKRDLKSIIALEPEHISAYALTVEKGTELHHLVHNLNVIIPQDPDGTTWLSFTSDFLSDNGFHPYEISSFTQPGQECLHNLHYWRMEPYLAFGPSSNGFDGHRRWRNIRPIEDYLGKIRNGESPIVFTEELNYKEILNEKVGFGIRLTEGVDLNKIRQPELSCLMQNIESAKQKWPGCFAQGNGTLKLSKKGILFADALAVDLLIT</sequence>
<proteinExistence type="inferred from homology"/>
<evidence type="ECO:0000256" key="6">
    <source>
        <dbReference type="ARBA" id="ARBA00023014"/>
    </source>
</evidence>
<dbReference type="SFLD" id="SFLDF00288">
    <property type="entry name" value="HemN-like__clustered_with_nucl"/>
    <property type="match status" value="1"/>
</dbReference>
<keyword evidence="5" id="KW-0408">Iron</keyword>
<dbReference type="EMBL" id="UINC01020753">
    <property type="protein sequence ID" value="SVA86835.1"/>
    <property type="molecule type" value="Genomic_DNA"/>
</dbReference>
<evidence type="ECO:0000256" key="1">
    <source>
        <dbReference type="ARBA" id="ARBA00006100"/>
    </source>
</evidence>
<evidence type="ECO:0000256" key="3">
    <source>
        <dbReference type="ARBA" id="ARBA00022691"/>
    </source>
</evidence>
<dbReference type="InterPro" id="IPR013785">
    <property type="entry name" value="Aldolase_TIM"/>
</dbReference>
<evidence type="ECO:0000256" key="4">
    <source>
        <dbReference type="ARBA" id="ARBA00022723"/>
    </source>
</evidence>
<dbReference type="Pfam" id="PF04055">
    <property type="entry name" value="Radical_SAM"/>
    <property type="match status" value="1"/>
</dbReference>
<dbReference type="NCBIfam" id="TIGR00539">
    <property type="entry name" value="hemN_rel"/>
    <property type="match status" value="1"/>
</dbReference>
<evidence type="ECO:0000256" key="2">
    <source>
        <dbReference type="ARBA" id="ARBA00022617"/>
    </source>
</evidence>
<dbReference type="SUPFAM" id="SSF102114">
    <property type="entry name" value="Radical SAM enzymes"/>
    <property type="match status" value="1"/>
</dbReference>
<dbReference type="GO" id="GO:0006779">
    <property type="term" value="P:porphyrin-containing compound biosynthetic process"/>
    <property type="evidence" value="ECO:0007669"/>
    <property type="project" value="InterPro"/>
</dbReference>
<gene>
    <name evidence="9" type="ORF">METZ01_LOCUS139689</name>
</gene>
<dbReference type="InterPro" id="IPR007197">
    <property type="entry name" value="rSAM"/>
</dbReference>
<comment type="similarity">
    <text evidence="1">Belongs to the anaerobic coproporphyrinogen-III oxidase family. HemW subfamily.</text>
</comment>
<keyword evidence="3" id="KW-0949">S-adenosyl-L-methionine</keyword>
<keyword evidence="4" id="KW-0479">Metal-binding</keyword>
<dbReference type="SFLD" id="SFLDF00562">
    <property type="entry name" value="HemN-like__clustered_with_heat"/>
    <property type="match status" value="1"/>
</dbReference>
<reference evidence="9" key="1">
    <citation type="submission" date="2018-05" db="EMBL/GenBank/DDBJ databases">
        <authorList>
            <person name="Lanie J.A."/>
            <person name="Ng W.-L."/>
            <person name="Kazmierczak K.M."/>
            <person name="Andrzejewski T.M."/>
            <person name="Davidsen T.M."/>
            <person name="Wayne K.J."/>
            <person name="Tettelin H."/>
            <person name="Glass J.I."/>
            <person name="Rusch D."/>
            <person name="Podicherti R."/>
            <person name="Tsui H.-C.T."/>
            <person name="Winkler M.E."/>
        </authorList>
    </citation>
    <scope>NUCLEOTIDE SEQUENCE</scope>
</reference>
<evidence type="ECO:0000259" key="8">
    <source>
        <dbReference type="PROSITE" id="PS51918"/>
    </source>
</evidence>
<organism evidence="9">
    <name type="scientific">marine metagenome</name>
    <dbReference type="NCBI Taxonomy" id="408172"/>
    <lineage>
        <taxon>unclassified sequences</taxon>
        <taxon>metagenomes</taxon>
        <taxon>ecological metagenomes</taxon>
    </lineage>
</organism>
<accession>A0A381ZBZ9</accession>
<evidence type="ECO:0000313" key="9">
    <source>
        <dbReference type="EMBL" id="SVA86835.1"/>
    </source>
</evidence>
<keyword evidence="2" id="KW-0349">Heme</keyword>
<dbReference type="GO" id="GO:0005737">
    <property type="term" value="C:cytoplasm"/>
    <property type="evidence" value="ECO:0007669"/>
    <property type="project" value="InterPro"/>
</dbReference>
<dbReference type="GO" id="GO:0046872">
    <property type="term" value="F:metal ion binding"/>
    <property type="evidence" value="ECO:0007669"/>
    <property type="project" value="UniProtKB-KW"/>
</dbReference>
<keyword evidence="6" id="KW-0411">Iron-sulfur</keyword>
<keyword evidence="7" id="KW-0143">Chaperone</keyword>
<dbReference type="GO" id="GO:0051539">
    <property type="term" value="F:4 iron, 4 sulfur cluster binding"/>
    <property type="evidence" value="ECO:0007669"/>
    <property type="project" value="InterPro"/>
</dbReference>
<dbReference type="PANTHER" id="PTHR13932:SF5">
    <property type="entry name" value="RADICAL S-ADENOSYL METHIONINE DOMAIN-CONTAINING PROTEIN 1, MITOCHONDRIAL"/>
    <property type="match status" value="1"/>
</dbReference>
<dbReference type="GO" id="GO:0004109">
    <property type="term" value="F:coproporphyrinogen oxidase activity"/>
    <property type="evidence" value="ECO:0007669"/>
    <property type="project" value="InterPro"/>
</dbReference>
<dbReference type="SFLD" id="SFLDS00029">
    <property type="entry name" value="Radical_SAM"/>
    <property type="match status" value="1"/>
</dbReference>
<dbReference type="InterPro" id="IPR004559">
    <property type="entry name" value="HemW-like"/>
</dbReference>
<dbReference type="InterPro" id="IPR006638">
    <property type="entry name" value="Elp3/MiaA/NifB-like_rSAM"/>
</dbReference>